<feature type="binding site" evidence="8">
    <location>
        <begin position="307"/>
        <end position="314"/>
    </location>
    <ligand>
        <name>ATP</name>
        <dbReference type="ChEBI" id="CHEBI:30616"/>
    </ligand>
</feature>
<evidence type="ECO:0000256" key="8">
    <source>
        <dbReference type="PROSITE-ProRule" id="PRU00283"/>
    </source>
</evidence>
<feature type="domain" description="Kinesin motor" evidence="11">
    <location>
        <begin position="220"/>
        <end position="544"/>
    </location>
</feature>
<protein>
    <recommendedName>
        <fullName evidence="9">Kinesin-like protein</fullName>
    </recommendedName>
</protein>
<dbReference type="InParanoid" id="A0A672HSX0"/>
<name>A0A672HSX0_SALFA</name>
<evidence type="ECO:0000256" key="9">
    <source>
        <dbReference type="RuleBase" id="RU000394"/>
    </source>
</evidence>
<evidence type="ECO:0000313" key="13">
    <source>
        <dbReference type="Proteomes" id="UP000472267"/>
    </source>
</evidence>
<evidence type="ECO:0000256" key="4">
    <source>
        <dbReference type="ARBA" id="ARBA00022741"/>
    </source>
</evidence>
<evidence type="ECO:0000256" key="1">
    <source>
        <dbReference type="ARBA" id="ARBA00004245"/>
    </source>
</evidence>
<keyword evidence="3 9" id="KW-0493">Microtubule</keyword>
<feature type="compositionally biased region" description="Low complexity" evidence="10">
    <location>
        <begin position="24"/>
        <end position="43"/>
    </location>
</feature>
<evidence type="ECO:0000256" key="7">
    <source>
        <dbReference type="ARBA" id="ARBA00023212"/>
    </source>
</evidence>
<evidence type="ECO:0000256" key="6">
    <source>
        <dbReference type="ARBA" id="ARBA00023175"/>
    </source>
</evidence>
<keyword evidence="7" id="KW-0963">Cytoplasm</keyword>
<evidence type="ECO:0000259" key="11">
    <source>
        <dbReference type="PROSITE" id="PS50067"/>
    </source>
</evidence>
<dbReference type="InterPro" id="IPR027640">
    <property type="entry name" value="Kinesin-like_fam"/>
</dbReference>
<evidence type="ECO:0000313" key="12">
    <source>
        <dbReference type="Ensembl" id="ENSSFAP00005032376.1"/>
    </source>
</evidence>
<organism evidence="12 13">
    <name type="scientific">Salarias fasciatus</name>
    <name type="common">Jewelled blenny</name>
    <name type="synonym">Blennius fasciatus</name>
    <dbReference type="NCBI Taxonomy" id="181472"/>
    <lineage>
        <taxon>Eukaryota</taxon>
        <taxon>Metazoa</taxon>
        <taxon>Chordata</taxon>
        <taxon>Craniata</taxon>
        <taxon>Vertebrata</taxon>
        <taxon>Euteleostomi</taxon>
        <taxon>Actinopterygii</taxon>
        <taxon>Neopterygii</taxon>
        <taxon>Teleostei</taxon>
        <taxon>Neoteleostei</taxon>
        <taxon>Acanthomorphata</taxon>
        <taxon>Ovalentaria</taxon>
        <taxon>Blenniimorphae</taxon>
        <taxon>Blenniiformes</taxon>
        <taxon>Blennioidei</taxon>
        <taxon>Blenniidae</taxon>
        <taxon>Salariinae</taxon>
        <taxon>Salarias</taxon>
    </lineage>
</organism>
<dbReference type="GO" id="GO:0005524">
    <property type="term" value="F:ATP binding"/>
    <property type="evidence" value="ECO:0007669"/>
    <property type="project" value="UniProtKB-UniRule"/>
</dbReference>
<dbReference type="PRINTS" id="PR00380">
    <property type="entry name" value="KINESINHEAVY"/>
</dbReference>
<dbReference type="PANTHER" id="PTHR47972">
    <property type="entry name" value="KINESIN-LIKE PROTEIN KLP-3"/>
    <property type="match status" value="1"/>
</dbReference>
<dbReference type="PANTHER" id="PTHR47972:SF45">
    <property type="entry name" value="PROTEIN CLARET SEGREGATIONAL"/>
    <property type="match status" value="1"/>
</dbReference>
<dbReference type="AlphaFoldDB" id="A0A672HSX0"/>
<reference evidence="12" key="2">
    <citation type="submission" date="2025-09" db="UniProtKB">
        <authorList>
            <consortium name="Ensembl"/>
        </authorList>
    </citation>
    <scope>IDENTIFICATION</scope>
</reference>
<dbReference type="InterPro" id="IPR001752">
    <property type="entry name" value="Kinesin_motor_dom"/>
</dbReference>
<comment type="subcellular location">
    <subcellularLocation>
        <location evidence="1">Cytoplasm</location>
        <location evidence="1">Cytoskeleton</location>
    </subcellularLocation>
</comment>
<dbReference type="GO" id="GO:0005874">
    <property type="term" value="C:microtubule"/>
    <property type="evidence" value="ECO:0007669"/>
    <property type="project" value="UniProtKB-KW"/>
</dbReference>
<evidence type="ECO:0000256" key="2">
    <source>
        <dbReference type="ARBA" id="ARBA00010899"/>
    </source>
</evidence>
<dbReference type="SUPFAM" id="SSF52540">
    <property type="entry name" value="P-loop containing nucleoside triphosphate hydrolases"/>
    <property type="match status" value="1"/>
</dbReference>
<feature type="region of interest" description="Disordered" evidence="10">
    <location>
        <begin position="1"/>
        <end position="80"/>
    </location>
</feature>
<dbReference type="InterPro" id="IPR019821">
    <property type="entry name" value="Kinesin_motor_CS"/>
</dbReference>
<evidence type="ECO:0000256" key="5">
    <source>
        <dbReference type="ARBA" id="ARBA00022840"/>
    </source>
</evidence>
<dbReference type="Ensembl" id="ENSSFAT00005033527.1">
    <property type="protein sequence ID" value="ENSSFAP00005032376.1"/>
    <property type="gene ID" value="ENSSFAG00005016395.1"/>
</dbReference>
<feature type="compositionally biased region" description="Polar residues" evidence="10">
    <location>
        <begin position="1"/>
        <end position="13"/>
    </location>
</feature>
<dbReference type="GO" id="GO:0008017">
    <property type="term" value="F:microtubule binding"/>
    <property type="evidence" value="ECO:0007669"/>
    <property type="project" value="InterPro"/>
</dbReference>
<comment type="similarity">
    <text evidence="2">Belongs to the TRAFAC class myosin-kinesin ATPase superfamily. Kinesin family. KIN-14 subfamily.</text>
</comment>
<gene>
    <name evidence="12" type="primary">LOC115385519</name>
</gene>
<dbReference type="Gene3D" id="3.40.850.10">
    <property type="entry name" value="Kinesin motor domain"/>
    <property type="match status" value="1"/>
</dbReference>
<evidence type="ECO:0000256" key="10">
    <source>
        <dbReference type="SAM" id="MobiDB-lite"/>
    </source>
</evidence>
<dbReference type="Proteomes" id="UP000472267">
    <property type="component" value="Unassembled WGS sequence"/>
</dbReference>
<dbReference type="GO" id="GO:0003777">
    <property type="term" value="F:microtubule motor activity"/>
    <property type="evidence" value="ECO:0007669"/>
    <property type="project" value="InterPro"/>
</dbReference>
<keyword evidence="5 8" id="KW-0067">ATP-binding</keyword>
<sequence>GKPQTADTGSKQSAVAAARPPLSRPVRGAGAATVAVGPPRGVVKPSDASTAAKGANMTPPAASTALETGGSGTPRHHARDVQGKVSEMEDNIQNHQTLLQSINQESEVLKGLVAHSHKEKLEMEETLTKLKSQIIQYKTQLQELSNLRCELEKVAYEKSCLQKERSVQGSTLARLQAMLWDTEEQVRSLTDTVAQLSDELHAREMERWRLHMTIQELKGNIRVFCRVRPLQGSGLRRHIQLATNNRIKLAKTKKSHTGKTAETQKSYNFSFDRVFGPGASQQEVFDEISLLVQSTLDGHNVCCFAYGQTGSGKTFTMEGEEFDDNRGCIPRTVQAAEKLGPQGWEFTFTASFVEIYNEILRDLLYTSKASQRPKHEIQKTGNNKETINNLSYRKVSTEDEVLGLIALANHNRATAQNHHSSCSHSVFQLGIEGVNADREVKCKSTLCLVDLAGSERMAKSQSSGECFKEMTAINSSLSNLSIVISALANKESHILYRNSKLTYLLQGCLGGDYITLMFVNIAPEPDSFGETLNSLRLASQVGEPEEDFHYVTACRGHCLT</sequence>
<dbReference type="Pfam" id="PF00225">
    <property type="entry name" value="Kinesin"/>
    <property type="match status" value="1"/>
</dbReference>
<proteinExistence type="inferred from homology"/>
<keyword evidence="4 8" id="KW-0547">Nucleotide-binding</keyword>
<dbReference type="PROSITE" id="PS50067">
    <property type="entry name" value="KINESIN_MOTOR_2"/>
    <property type="match status" value="1"/>
</dbReference>
<dbReference type="GO" id="GO:0007018">
    <property type="term" value="P:microtubule-based movement"/>
    <property type="evidence" value="ECO:0007669"/>
    <property type="project" value="InterPro"/>
</dbReference>
<dbReference type="InterPro" id="IPR036961">
    <property type="entry name" value="Kinesin_motor_dom_sf"/>
</dbReference>
<accession>A0A672HSX0</accession>
<dbReference type="PROSITE" id="PS00411">
    <property type="entry name" value="KINESIN_MOTOR_1"/>
    <property type="match status" value="1"/>
</dbReference>
<keyword evidence="6 8" id="KW-0505">Motor protein</keyword>
<keyword evidence="7" id="KW-0206">Cytoskeleton</keyword>
<keyword evidence="13" id="KW-1185">Reference proteome</keyword>
<dbReference type="InterPro" id="IPR027417">
    <property type="entry name" value="P-loop_NTPase"/>
</dbReference>
<reference evidence="12" key="1">
    <citation type="submission" date="2025-08" db="UniProtKB">
        <authorList>
            <consortium name="Ensembl"/>
        </authorList>
    </citation>
    <scope>IDENTIFICATION</scope>
</reference>
<evidence type="ECO:0000256" key="3">
    <source>
        <dbReference type="ARBA" id="ARBA00022701"/>
    </source>
</evidence>
<dbReference type="SMART" id="SM00129">
    <property type="entry name" value="KISc"/>
    <property type="match status" value="1"/>
</dbReference>